<evidence type="ECO:0000256" key="5">
    <source>
        <dbReference type="ARBA" id="ARBA00022889"/>
    </source>
</evidence>
<evidence type="ECO:0000256" key="7">
    <source>
        <dbReference type="ARBA" id="ARBA00023136"/>
    </source>
</evidence>
<evidence type="ECO:0000259" key="9">
    <source>
        <dbReference type="PROSITE" id="PS50268"/>
    </source>
</evidence>
<keyword evidence="11" id="KW-1185">Reference proteome</keyword>
<feature type="domain" description="Cadherin" evidence="9">
    <location>
        <begin position="32"/>
        <end position="125"/>
    </location>
</feature>
<dbReference type="SMART" id="SM00112">
    <property type="entry name" value="CA"/>
    <property type="match status" value="2"/>
</dbReference>
<dbReference type="GO" id="GO:0005911">
    <property type="term" value="C:cell-cell junction"/>
    <property type="evidence" value="ECO:0007669"/>
    <property type="project" value="TreeGrafter"/>
</dbReference>
<evidence type="ECO:0000313" key="11">
    <source>
        <dbReference type="Proteomes" id="UP000001307"/>
    </source>
</evidence>
<dbReference type="FunFam" id="2.60.40.60:FF:000020">
    <property type="entry name" value="Dachsous cadherin-related 1b"/>
    <property type="match status" value="1"/>
</dbReference>
<dbReference type="InterPro" id="IPR002126">
    <property type="entry name" value="Cadherin-like_dom"/>
</dbReference>
<dbReference type="Proteomes" id="UP000001307">
    <property type="component" value="Unassembled WGS sequence"/>
</dbReference>
<dbReference type="InParanoid" id="E4XZE5"/>
<keyword evidence="5" id="KW-0130">Cell adhesion</keyword>
<evidence type="ECO:0000256" key="6">
    <source>
        <dbReference type="ARBA" id="ARBA00022989"/>
    </source>
</evidence>
<keyword evidence="3" id="KW-0677">Repeat</keyword>
<evidence type="ECO:0000256" key="1">
    <source>
        <dbReference type="ARBA" id="ARBA00004370"/>
    </source>
</evidence>
<evidence type="ECO:0000256" key="8">
    <source>
        <dbReference type="PROSITE-ProRule" id="PRU00043"/>
    </source>
</evidence>
<protein>
    <recommendedName>
        <fullName evidence="9">Cadherin domain-containing protein</fullName>
    </recommendedName>
</protein>
<dbReference type="Gene3D" id="2.60.40.60">
    <property type="entry name" value="Cadherins"/>
    <property type="match status" value="3"/>
</dbReference>
<feature type="domain" description="Cadherin" evidence="9">
    <location>
        <begin position="230"/>
        <end position="338"/>
    </location>
</feature>
<accession>E4XZE5</accession>
<dbReference type="PANTHER" id="PTHR24025:SF23">
    <property type="entry name" value="NEURAL-CADHERIN"/>
    <property type="match status" value="1"/>
</dbReference>
<sequence length="384" mass="43064">MARFLVTGSSKAQLVLCVIPVWKELFLEQSRIEEEQEKGTLVAFVNAQDADHGNNGKVQLRLLDSSRSFDLDENGKLTTKRVLDREIQDSFKMTIEACDQGVDARCASETIHVKLDDINDNAPQCPTTIPRVLVSESAEIGTFIATAPISDKDSASLFGRLSFGLEPEAKFAIEADTGVISLNSKLDYESKSEWNLVIVASDGGGLTTRCKFVVLVEDANEAAPVFQHPTSDDLELLINENEQEKAEIFSVKAIDPDFNPLSSQGPKMTYKLEGAQELLKIDEISGEVTLNKSIEEIEEDQKTFRIIVTFSQKNLKIKFSRKIKVKFLSNYKNLVKFFETHLLENRTIDLQIERRSSVKPDKFQKEAAEIAGNRTAFPEKYFLN</sequence>
<dbReference type="GO" id="GO:0005509">
    <property type="term" value="F:calcium ion binding"/>
    <property type="evidence" value="ECO:0007669"/>
    <property type="project" value="UniProtKB-UniRule"/>
</dbReference>
<dbReference type="SUPFAM" id="SSF49313">
    <property type="entry name" value="Cadherin-like"/>
    <property type="match status" value="3"/>
</dbReference>
<organism evidence="10">
    <name type="scientific">Oikopleura dioica</name>
    <name type="common">Tunicate</name>
    <dbReference type="NCBI Taxonomy" id="34765"/>
    <lineage>
        <taxon>Eukaryota</taxon>
        <taxon>Metazoa</taxon>
        <taxon>Chordata</taxon>
        <taxon>Tunicata</taxon>
        <taxon>Appendicularia</taxon>
        <taxon>Copelata</taxon>
        <taxon>Oikopleuridae</taxon>
        <taxon>Oikopleura</taxon>
    </lineage>
</organism>
<evidence type="ECO:0000313" key="10">
    <source>
        <dbReference type="EMBL" id="CBY15007.1"/>
    </source>
</evidence>
<dbReference type="AlphaFoldDB" id="E4XZE5"/>
<keyword evidence="2" id="KW-0812">Transmembrane</keyword>
<dbReference type="PRINTS" id="PR00205">
    <property type="entry name" value="CADHERIN"/>
</dbReference>
<dbReference type="CDD" id="cd11304">
    <property type="entry name" value="Cadherin_repeat"/>
    <property type="match status" value="3"/>
</dbReference>
<dbReference type="GO" id="GO:0005886">
    <property type="term" value="C:plasma membrane"/>
    <property type="evidence" value="ECO:0007669"/>
    <property type="project" value="InterPro"/>
</dbReference>
<dbReference type="PROSITE" id="PS00232">
    <property type="entry name" value="CADHERIN_1"/>
    <property type="match status" value="1"/>
</dbReference>
<evidence type="ECO:0000256" key="3">
    <source>
        <dbReference type="ARBA" id="ARBA00022737"/>
    </source>
</evidence>
<dbReference type="InterPro" id="IPR050971">
    <property type="entry name" value="Cadherin-domain_protein"/>
</dbReference>
<proteinExistence type="predicted"/>
<feature type="non-terminal residue" evidence="10">
    <location>
        <position position="384"/>
    </location>
</feature>
<gene>
    <name evidence="10" type="ORF">GSOID_T00010109001</name>
</gene>
<dbReference type="PROSITE" id="PS50268">
    <property type="entry name" value="CADHERIN_2"/>
    <property type="match status" value="3"/>
</dbReference>
<keyword evidence="7" id="KW-0472">Membrane</keyword>
<name>E4XZE5_OIKDI</name>
<dbReference type="OrthoDB" id="6252479at2759"/>
<feature type="domain" description="Cadherin" evidence="9">
    <location>
        <begin position="126"/>
        <end position="226"/>
    </location>
</feature>
<dbReference type="PANTHER" id="PTHR24025">
    <property type="entry name" value="DESMOGLEIN FAMILY MEMBER"/>
    <property type="match status" value="1"/>
</dbReference>
<dbReference type="GO" id="GO:0007156">
    <property type="term" value="P:homophilic cell adhesion via plasma membrane adhesion molecules"/>
    <property type="evidence" value="ECO:0007669"/>
    <property type="project" value="InterPro"/>
</dbReference>
<evidence type="ECO:0000256" key="4">
    <source>
        <dbReference type="ARBA" id="ARBA00022837"/>
    </source>
</evidence>
<dbReference type="Pfam" id="PF00028">
    <property type="entry name" value="Cadherin"/>
    <property type="match status" value="2"/>
</dbReference>
<comment type="subcellular location">
    <subcellularLocation>
        <location evidence="1">Membrane</location>
    </subcellularLocation>
</comment>
<dbReference type="InterPro" id="IPR015919">
    <property type="entry name" value="Cadherin-like_sf"/>
</dbReference>
<reference evidence="10" key="1">
    <citation type="journal article" date="2010" name="Science">
        <title>Plasticity of animal genome architecture unmasked by rapid evolution of a pelagic tunicate.</title>
        <authorList>
            <person name="Denoeud F."/>
            <person name="Henriet S."/>
            <person name="Mungpakdee S."/>
            <person name="Aury J.M."/>
            <person name="Da Silva C."/>
            <person name="Brinkmann H."/>
            <person name="Mikhaleva J."/>
            <person name="Olsen L.C."/>
            <person name="Jubin C."/>
            <person name="Canestro C."/>
            <person name="Bouquet J.M."/>
            <person name="Danks G."/>
            <person name="Poulain J."/>
            <person name="Campsteijn C."/>
            <person name="Adamski M."/>
            <person name="Cross I."/>
            <person name="Yadetie F."/>
            <person name="Muffato M."/>
            <person name="Louis A."/>
            <person name="Butcher S."/>
            <person name="Tsagkogeorga G."/>
            <person name="Konrad A."/>
            <person name="Singh S."/>
            <person name="Jensen M.F."/>
            <person name="Cong E.H."/>
            <person name="Eikeseth-Otteraa H."/>
            <person name="Noel B."/>
            <person name="Anthouard V."/>
            <person name="Porcel B.M."/>
            <person name="Kachouri-Lafond R."/>
            <person name="Nishino A."/>
            <person name="Ugolini M."/>
            <person name="Chourrout P."/>
            <person name="Nishida H."/>
            <person name="Aasland R."/>
            <person name="Huzurbazar S."/>
            <person name="Westhof E."/>
            <person name="Delsuc F."/>
            <person name="Lehrach H."/>
            <person name="Reinhardt R."/>
            <person name="Weissenbach J."/>
            <person name="Roy S.W."/>
            <person name="Artiguenave F."/>
            <person name="Postlethwait J.H."/>
            <person name="Manak J.R."/>
            <person name="Thompson E.M."/>
            <person name="Jaillon O."/>
            <person name="Du Pasquier L."/>
            <person name="Boudinot P."/>
            <person name="Liberles D.A."/>
            <person name="Volff J.N."/>
            <person name="Philippe H."/>
            <person name="Lenhard B."/>
            <person name="Roest Crollius H."/>
            <person name="Wincker P."/>
            <person name="Chourrout D."/>
        </authorList>
    </citation>
    <scope>NUCLEOTIDE SEQUENCE [LARGE SCALE GENOMIC DNA]</scope>
</reference>
<dbReference type="EMBL" id="FN653401">
    <property type="protein sequence ID" value="CBY15007.1"/>
    <property type="molecule type" value="Genomic_DNA"/>
</dbReference>
<dbReference type="InterPro" id="IPR020894">
    <property type="entry name" value="Cadherin_CS"/>
</dbReference>
<keyword evidence="6" id="KW-1133">Transmembrane helix</keyword>
<keyword evidence="4 8" id="KW-0106">Calcium</keyword>
<evidence type="ECO:0000256" key="2">
    <source>
        <dbReference type="ARBA" id="ARBA00022692"/>
    </source>
</evidence>